<accession>A0ABQ8B1A1</accession>
<evidence type="ECO:0000259" key="4">
    <source>
        <dbReference type="PROSITE" id="PS50158"/>
    </source>
</evidence>
<keyword evidence="6" id="KW-1185">Reference proteome</keyword>
<dbReference type="EMBL" id="JAGKQM010000012">
    <property type="protein sequence ID" value="KAH0898556.1"/>
    <property type="molecule type" value="Genomic_DNA"/>
</dbReference>
<evidence type="ECO:0000256" key="1">
    <source>
        <dbReference type="PROSITE-ProRule" id="PRU00047"/>
    </source>
</evidence>
<keyword evidence="1" id="KW-0862">Zinc</keyword>
<feature type="domain" description="CCHC-type" evidence="4">
    <location>
        <begin position="198"/>
        <end position="213"/>
    </location>
</feature>
<feature type="compositionally biased region" description="Acidic residues" evidence="3">
    <location>
        <begin position="9"/>
        <end position="23"/>
    </location>
</feature>
<evidence type="ECO:0000256" key="3">
    <source>
        <dbReference type="SAM" id="MobiDB-lite"/>
    </source>
</evidence>
<proteinExistence type="predicted"/>
<dbReference type="InterPro" id="IPR001878">
    <property type="entry name" value="Znf_CCHC"/>
</dbReference>
<protein>
    <recommendedName>
        <fullName evidence="4">CCHC-type domain-containing protein</fullName>
    </recommendedName>
</protein>
<feature type="compositionally biased region" description="Basic and acidic residues" evidence="3">
    <location>
        <begin position="24"/>
        <end position="44"/>
    </location>
</feature>
<evidence type="ECO:0000256" key="2">
    <source>
        <dbReference type="SAM" id="Coils"/>
    </source>
</evidence>
<reference evidence="5 6" key="1">
    <citation type="submission" date="2021-05" db="EMBL/GenBank/DDBJ databases">
        <title>Genome Assembly of Synthetic Allotetraploid Brassica napus Reveals Homoeologous Exchanges between Subgenomes.</title>
        <authorList>
            <person name="Davis J.T."/>
        </authorList>
    </citation>
    <scope>NUCLEOTIDE SEQUENCE [LARGE SCALE GENOMIC DNA]</scope>
    <source>
        <strain evidence="6">cv. Da-Ae</strain>
        <tissue evidence="5">Seedling</tissue>
    </source>
</reference>
<evidence type="ECO:0000313" key="5">
    <source>
        <dbReference type="EMBL" id="KAH0898556.1"/>
    </source>
</evidence>
<dbReference type="Proteomes" id="UP000824890">
    <property type="component" value="Unassembled WGS sequence"/>
</dbReference>
<feature type="compositionally biased region" description="Basic residues" evidence="3">
    <location>
        <begin position="159"/>
        <end position="168"/>
    </location>
</feature>
<organism evidence="5 6">
    <name type="scientific">Brassica napus</name>
    <name type="common">Rape</name>
    <dbReference type="NCBI Taxonomy" id="3708"/>
    <lineage>
        <taxon>Eukaryota</taxon>
        <taxon>Viridiplantae</taxon>
        <taxon>Streptophyta</taxon>
        <taxon>Embryophyta</taxon>
        <taxon>Tracheophyta</taxon>
        <taxon>Spermatophyta</taxon>
        <taxon>Magnoliopsida</taxon>
        <taxon>eudicotyledons</taxon>
        <taxon>Gunneridae</taxon>
        <taxon>Pentapetalae</taxon>
        <taxon>rosids</taxon>
        <taxon>malvids</taxon>
        <taxon>Brassicales</taxon>
        <taxon>Brassicaceae</taxon>
        <taxon>Brassiceae</taxon>
        <taxon>Brassica</taxon>
    </lineage>
</organism>
<name>A0ABQ8B1A1_BRANA</name>
<sequence length="243" mass="28429">MSSNIFLECETERDEAGMEENERDAERYEYERDTERDTERDRSPCYEEARVERNVRDFVDEDVDLDDPKIMPKEILVDIQKRWELTVTIDQCRNAKTRALEMIKEENDQQFSRLKDYRLELLEKQYETPIKAVHGINFWKKTGDSEIIPPPTEPESSRGRKKIPKRIKERNESPSKKKTKVRNQSPSKVSREKRIIHCGRCGEGGHNARKCKNIGVPVQRPPKKKNVAQVEGSSQPTQSQVVD</sequence>
<evidence type="ECO:0000313" key="6">
    <source>
        <dbReference type="Proteomes" id="UP000824890"/>
    </source>
</evidence>
<gene>
    <name evidence="5" type="ORF">HID58_048124</name>
</gene>
<dbReference type="PROSITE" id="PS50158">
    <property type="entry name" value="ZF_CCHC"/>
    <property type="match status" value="1"/>
</dbReference>
<feature type="coiled-coil region" evidence="2">
    <location>
        <begin position="89"/>
        <end position="120"/>
    </location>
</feature>
<feature type="region of interest" description="Disordered" evidence="3">
    <location>
        <begin position="1"/>
        <end position="44"/>
    </location>
</feature>
<keyword evidence="1" id="KW-0863">Zinc-finger</keyword>
<comment type="caution">
    <text evidence="5">The sequence shown here is derived from an EMBL/GenBank/DDBJ whole genome shotgun (WGS) entry which is preliminary data.</text>
</comment>
<keyword evidence="2" id="KW-0175">Coiled coil</keyword>
<keyword evidence="1" id="KW-0479">Metal-binding</keyword>
<feature type="compositionally biased region" description="Polar residues" evidence="3">
    <location>
        <begin position="231"/>
        <end position="243"/>
    </location>
</feature>
<feature type="region of interest" description="Disordered" evidence="3">
    <location>
        <begin position="142"/>
        <end position="243"/>
    </location>
</feature>